<gene>
    <name evidence="2" type="ORF">LCGC14_0718600</name>
</gene>
<protein>
    <submittedName>
        <fullName evidence="2">Uncharacterized protein</fullName>
    </submittedName>
</protein>
<reference evidence="2" key="1">
    <citation type="journal article" date="2015" name="Nature">
        <title>Complex archaea that bridge the gap between prokaryotes and eukaryotes.</title>
        <authorList>
            <person name="Spang A."/>
            <person name="Saw J.H."/>
            <person name="Jorgensen S.L."/>
            <person name="Zaremba-Niedzwiedzka K."/>
            <person name="Martijn J."/>
            <person name="Lind A.E."/>
            <person name="van Eijk R."/>
            <person name="Schleper C."/>
            <person name="Guy L."/>
            <person name="Ettema T.J."/>
        </authorList>
    </citation>
    <scope>NUCLEOTIDE SEQUENCE</scope>
</reference>
<comment type="caution">
    <text evidence="2">The sequence shown here is derived from an EMBL/GenBank/DDBJ whole genome shotgun (WGS) entry which is preliminary data.</text>
</comment>
<dbReference type="AlphaFoldDB" id="A0A0F9QD36"/>
<organism evidence="2">
    <name type="scientific">marine sediment metagenome</name>
    <dbReference type="NCBI Taxonomy" id="412755"/>
    <lineage>
        <taxon>unclassified sequences</taxon>
        <taxon>metagenomes</taxon>
        <taxon>ecological metagenomes</taxon>
    </lineage>
</organism>
<name>A0A0F9QD36_9ZZZZ</name>
<sequence>MVDIGFISLIIAIMAFVVSLIVILWDHLIDDWLLNKRVQEFYEDFENLIYSLYKRDDADQRINDKKRKRESYDEYKTLYFDNVIKQLKYRGKIEEKYNDYGKYLGLVKYGSSYLNYSDFLVEPAGRLKIFRRDINAGNAQAVKDPFRDSETNQLIIGVDQVNMIETWLEALRIYWKKFHKGKNIIRRKLKPKVNFREIINQK</sequence>
<keyword evidence="1" id="KW-1133">Transmembrane helix</keyword>
<feature type="transmembrane region" description="Helical" evidence="1">
    <location>
        <begin position="6"/>
        <end position="29"/>
    </location>
</feature>
<keyword evidence="1" id="KW-0812">Transmembrane</keyword>
<evidence type="ECO:0000256" key="1">
    <source>
        <dbReference type="SAM" id="Phobius"/>
    </source>
</evidence>
<proteinExistence type="predicted"/>
<accession>A0A0F9QD36</accession>
<evidence type="ECO:0000313" key="2">
    <source>
        <dbReference type="EMBL" id="KKN41895.1"/>
    </source>
</evidence>
<dbReference type="EMBL" id="LAZR01001617">
    <property type="protein sequence ID" value="KKN41895.1"/>
    <property type="molecule type" value="Genomic_DNA"/>
</dbReference>
<keyword evidence="1" id="KW-0472">Membrane</keyword>